<proteinExistence type="predicted"/>
<dbReference type="EMBL" id="HBGQ01084876">
    <property type="protein sequence ID" value="CAD9516172.1"/>
    <property type="molecule type" value="Transcribed_RNA"/>
</dbReference>
<sequence length="287" mass="30645">MAGSTSASASAPLCCMERCPKWLSLEKLKESSRASGYFKSPAAFTRWLLNESCNEAELQAPLLVGWREAKPCLQAIQAFLSGDTSGLRPDGGRAELPQRDDGALVRVPVDDVVILVGSYQKHCVMEWIKENGNAYGVDLHVVPSLRCLGRVLANISSKKHDMAAAGAGRQDGLPMPPSLQPMCDHPELPAPTPLGVPDCHGPLSGSRDPAEMILPPPGLAPSPPLPWTSAPARVLLRSEARRVPDSAFCIPPTCEGGVASQQDVDLFIKQRVLHASLQASGSYKLSV</sequence>
<evidence type="ECO:0000256" key="1">
    <source>
        <dbReference type="SAM" id="MobiDB-lite"/>
    </source>
</evidence>
<accession>A0A7S2N242</accession>
<reference evidence="2" key="1">
    <citation type="submission" date="2021-01" db="EMBL/GenBank/DDBJ databases">
        <authorList>
            <person name="Corre E."/>
            <person name="Pelletier E."/>
            <person name="Niang G."/>
            <person name="Scheremetjew M."/>
            <person name="Finn R."/>
            <person name="Kale V."/>
            <person name="Holt S."/>
            <person name="Cochrane G."/>
            <person name="Meng A."/>
            <person name="Brown T."/>
            <person name="Cohen L."/>
        </authorList>
    </citation>
    <scope>NUCLEOTIDE SEQUENCE</scope>
    <source>
        <strain evidence="2">CCMP2222</strain>
    </source>
</reference>
<protein>
    <submittedName>
        <fullName evidence="2">Uncharacterized protein</fullName>
    </submittedName>
</protein>
<organism evidence="2">
    <name type="scientific">Alexandrium andersonii</name>
    <dbReference type="NCBI Taxonomy" id="327968"/>
    <lineage>
        <taxon>Eukaryota</taxon>
        <taxon>Sar</taxon>
        <taxon>Alveolata</taxon>
        <taxon>Dinophyceae</taxon>
        <taxon>Gonyaulacales</taxon>
        <taxon>Pyrocystaceae</taxon>
        <taxon>Alexandrium</taxon>
    </lineage>
</organism>
<name>A0A7S2N242_9DINO</name>
<feature type="region of interest" description="Disordered" evidence="1">
    <location>
        <begin position="184"/>
        <end position="209"/>
    </location>
</feature>
<dbReference type="AlphaFoldDB" id="A0A7S2N242"/>
<evidence type="ECO:0000313" key="2">
    <source>
        <dbReference type="EMBL" id="CAD9516172.1"/>
    </source>
</evidence>
<gene>
    <name evidence="2" type="ORF">AAND1436_LOCUS40483</name>
</gene>